<feature type="region of interest" description="Disordered" evidence="1">
    <location>
        <begin position="68"/>
        <end position="89"/>
    </location>
</feature>
<comment type="caution">
    <text evidence="2">The sequence shown here is derived from an EMBL/GenBank/DDBJ whole genome shotgun (WGS) entry which is preliminary data.</text>
</comment>
<reference evidence="2 3" key="1">
    <citation type="submission" date="2024-01" db="EMBL/GenBank/DDBJ databases">
        <authorList>
            <person name="Allen C."/>
            <person name="Tagirdzhanova G."/>
        </authorList>
    </citation>
    <scope>NUCLEOTIDE SEQUENCE [LARGE SCALE GENOMIC DNA]</scope>
</reference>
<organism evidence="2 3">
    <name type="scientific">Sporothrix eucalyptigena</name>
    <dbReference type="NCBI Taxonomy" id="1812306"/>
    <lineage>
        <taxon>Eukaryota</taxon>
        <taxon>Fungi</taxon>
        <taxon>Dikarya</taxon>
        <taxon>Ascomycota</taxon>
        <taxon>Pezizomycotina</taxon>
        <taxon>Sordariomycetes</taxon>
        <taxon>Sordariomycetidae</taxon>
        <taxon>Ophiostomatales</taxon>
        <taxon>Ophiostomataceae</taxon>
        <taxon>Sporothrix</taxon>
    </lineage>
</organism>
<name>A0ABP0BU65_9PEZI</name>
<evidence type="ECO:0000313" key="3">
    <source>
        <dbReference type="Proteomes" id="UP001642482"/>
    </source>
</evidence>
<dbReference type="Proteomes" id="UP001642482">
    <property type="component" value="Unassembled WGS sequence"/>
</dbReference>
<evidence type="ECO:0000256" key="1">
    <source>
        <dbReference type="SAM" id="MobiDB-lite"/>
    </source>
</evidence>
<gene>
    <name evidence="2" type="ORF">SEUCBS140593_005149</name>
</gene>
<dbReference type="EMBL" id="CAWUHD010000048">
    <property type="protein sequence ID" value="CAK7223174.1"/>
    <property type="molecule type" value="Genomic_DNA"/>
</dbReference>
<evidence type="ECO:0000313" key="2">
    <source>
        <dbReference type="EMBL" id="CAK7223174.1"/>
    </source>
</evidence>
<sequence>MTTASVSRPLAQSLRKVSPNGIKRKPSPIQEDSPRKYSKKVKKEVKKENIEDNWALVKDPEIGIAHRLKNNDRKGTPANTNTNYTGPDVDEDGCWIDLDRLWNFLNRTGPFAHLRKKRTKSSLYLKNLTASNRRCRTVVREQRAEMEKHPSSSPETADN</sequence>
<feature type="region of interest" description="Disordered" evidence="1">
    <location>
        <begin position="1"/>
        <end position="44"/>
    </location>
</feature>
<keyword evidence="3" id="KW-1185">Reference proteome</keyword>
<proteinExistence type="predicted"/>
<accession>A0ABP0BU65</accession>
<protein>
    <submittedName>
        <fullName evidence="2">Uncharacterized protein</fullName>
    </submittedName>
</protein>